<name>A0AAD8KB50_TARER</name>
<dbReference type="AlphaFoldDB" id="A0AAD8KB50"/>
<keyword evidence="3" id="KW-1185">Reference proteome</keyword>
<evidence type="ECO:0000256" key="1">
    <source>
        <dbReference type="SAM" id="Phobius"/>
    </source>
</evidence>
<evidence type="ECO:0000313" key="3">
    <source>
        <dbReference type="Proteomes" id="UP001229421"/>
    </source>
</evidence>
<feature type="transmembrane region" description="Helical" evidence="1">
    <location>
        <begin position="37"/>
        <end position="62"/>
    </location>
</feature>
<keyword evidence="1" id="KW-0812">Transmembrane</keyword>
<proteinExistence type="predicted"/>
<protein>
    <submittedName>
        <fullName evidence="2">Uncharacterized protein</fullName>
    </submittedName>
</protein>
<dbReference type="EMBL" id="JAUHHV010000007">
    <property type="protein sequence ID" value="KAK1419549.1"/>
    <property type="molecule type" value="Genomic_DNA"/>
</dbReference>
<reference evidence="2" key="1">
    <citation type="journal article" date="2023" name="bioRxiv">
        <title>Improved chromosome-level genome assembly for marigold (Tagetes erecta).</title>
        <authorList>
            <person name="Jiang F."/>
            <person name="Yuan L."/>
            <person name="Wang S."/>
            <person name="Wang H."/>
            <person name="Xu D."/>
            <person name="Wang A."/>
            <person name="Fan W."/>
        </authorList>
    </citation>
    <scope>NUCLEOTIDE SEQUENCE</scope>
    <source>
        <strain evidence="2">WSJ</strain>
        <tissue evidence="2">Leaf</tissue>
    </source>
</reference>
<evidence type="ECO:0000313" key="2">
    <source>
        <dbReference type="EMBL" id="KAK1419549.1"/>
    </source>
</evidence>
<keyword evidence="1" id="KW-1133">Transmembrane helix</keyword>
<gene>
    <name evidence="2" type="ORF">QVD17_28730</name>
</gene>
<keyword evidence="1" id="KW-0472">Membrane</keyword>
<sequence length="66" mass="7592">MFKLRQSFHLHKHASSNRLRDGSLEFSHRAVHFRACFGFWLLAVVFVHGRWLLVGVAFGNAIRKGA</sequence>
<accession>A0AAD8KB50</accession>
<comment type="caution">
    <text evidence="2">The sequence shown here is derived from an EMBL/GenBank/DDBJ whole genome shotgun (WGS) entry which is preliminary data.</text>
</comment>
<organism evidence="2 3">
    <name type="scientific">Tagetes erecta</name>
    <name type="common">African marigold</name>
    <dbReference type="NCBI Taxonomy" id="13708"/>
    <lineage>
        <taxon>Eukaryota</taxon>
        <taxon>Viridiplantae</taxon>
        <taxon>Streptophyta</taxon>
        <taxon>Embryophyta</taxon>
        <taxon>Tracheophyta</taxon>
        <taxon>Spermatophyta</taxon>
        <taxon>Magnoliopsida</taxon>
        <taxon>eudicotyledons</taxon>
        <taxon>Gunneridae</taxon>
        <taxon>Pentapetalae</taxon>
        <taxon>asterids</taxon>
        <taxon>campanulids</taxon>
        <taxon>Asterales</taxon>
        <taxon>Asteraceae</taxon>
        <taxon>Asteroideae</taxon>
        <taxon>Heliantheae alliance</taxon>
        <taxon>Tageteae</taxon>
        <taxon>Tagetes</taxon>
    </lineage>
</organism>
<dbReference type="Proteomes" id="UP001229421">
    <property type="component" value="Unassembled WGS sequence"/>
</dbReference>